<keyword evidence="6" id="KW-1185">Reference proteome</keyword>
<protein>
    <recommendedName>
        <fullName evidence="2">UPF0178 protein ASV53_09310</fullName>
    </recommendedName>
</protein>
<dbReference type="HAMAP" id="MF_00489">
    <property type="entry name" value="UPF0178"/>
    <property type="match status" value="1"/>
</dbReference>
<dbReference type="PANTHER" id="PTHR35146">
    <property type="entry name" value="UPF0178 PROTEIN YAII"/>
    <property type="match status" value="1"/>
</dbReference>
<dbReference type="RefSeq" id="WP_062690568.1">
    <property type="nucleotide sequence ID" value="NZ_AP024850.1"/>
</dbReference>
<dbReference type="Proteomes" id="UP001170624">
    <property type="component" value="Unassembled WGS sequence"/>
</dbReference>
<dbReference type="InterPro" id="IPR003791">
    <property type="entry name" value="UPF0178"/>
</dbReference>
<organism evidence="4 7">
    <name type="scientific">Photobacterium sanguinicancri</name>
    <dbReference type="NCBI Taxonomy" id="875932"/>
    <lineage>
        <taxon>Bacteria</taxon>
        <taxon>Pseudomonadati</taxon>
        <taxon>Pseudomonadota</taxon>
        <taxon>Gammaproteobacteria</taxon>
        <taxon>Vibrionales</taxon>
        <taxon>Vibrionaceae</taxon>
        <taxon>Photobacterium</taxon>
    </lineage>
</organism>
<comment type="caution">
    <text evidence="4">The sequence shown here is derived from an EMBL/GenBank/DDBJ whole genome shotgun (WGS) entry which is preliminary data.</text>
</comment>
<evidence type="ECO:0000313" key="6">
    <source>
        <dbReference type="Proteomes" id="UP000215999"/>
    </source>
</evidence>
<reference evidence="5 6" key="1">
    <citation type="journal article" date="2016" name="Antonie Van Leeuwenhoek">
        <title>Photobacterium sanguinicancri sp. nov. isolated from marine animals.</title>
        <authorList>
            <person name="Gomez-Gil B."/>
            <person name="Roque A."/>
            <person name="Rotllant G."/>
            <person name="Romalde J.L."/>
            <person name="Doce A."/>
            <person name="Eggermont M."/>
            <person name="Defoirdt T."/>
        </authorList>
    </citation>
    <scope>NUCLEOTIDE SEQUENCE [LARGE SCALE GENOMIC DNA]</scope>
    <source>
        <strain evidence="5 6">CAIM 1827</strain>
    </source>
</reference>
<gene>
    <name evidence="5" type="ORF">ASV53_09310</name>
    <name evidence="4" type="ORF">Q4568_07670</name>
</gene>
<dbReference type="Proteomes" id="UP000215999">
    <property type="component" value="Unassembled WGS sequence"/>
</dbReference>
<dbReference type="AlphaFoldDB" id="A0AAW7Y305"/>
<evidence type="ECO:0000313" key="5">
    <source>
        <dbReference type="EMBL" id="OZS44193.1"/>
    </source>
</evidence>
<dbReference type="NCBIfam" id="NF001095">
    <property type="entry name" value="PRK00124.1"/>
    <property type="match status" value="1"/>
</dbReference>
<sequence>MKIWVDADACPNVIKEILFRVANRVGVSVTLVANHHVRVPPSPHIRSLQVESGFDVADDFIVQQVEAGDLVITADIPLADEVITKDGHALNPRGELYTKETIKQRLQMRDFMDTMRSSGVQTGGPPPLNQSDRQNFANKLDSFVAKNHKK</sequence>
<evidence type="ECO:0000256" key="1">
    <source>
        <dbReference type="ARBA" id="ARBA00008522"/>
    </source>
</evidence>
<feature type="region of interest" description="Disordered" evidence="3">
    <location>
        <begin position="116"/>
        <end position="141"/>
    </location>
</feature>
<reference evidence="5" key="2">
    <citation type="submission" date="2017-07" db="EMBL/GenBank/DDBJ databases">
        <authorList>
            <person name="Gomez-Gil B."/>
            <person name="Enciso-Ibarra K."/>
        </authorList>
    </citation>
    <scope>NUCLEOTIDE SEQUENCE</scope>
    <source>
        <strain evidence="5">CAIM 1827</strain>
    </source>
</reference>
<evidence type="ECO:0000313" key="4">
    <source>
        <dbReference type="EMBL" id="MDO6542405.1"/>
    </source>
</evidence>
<name>A0AAW7Y305_9GAMM</name>
<comment type="similarity">
    <text evidence="1 2">Belongs to the UPF0178 family.</text>
</comment>
<dbReference type="CDD" id="cd18720">
    <property type="entry name" value="PIN_YqxD-like"/>
    <property type="match status" value="1"/>
</dbReference>
<dbReference type="EMBL" id="NOIF01000045">
    <property type="protein sequence ID" value="OZS44193.1"/>
    <property type="molecule type" value="Genomic_DNA"/>
</dbReference>
<proteinExistence type="inferred from homology"/>
<accession>A0AAW7Y305</accession>
<dbReference type="EMBL" id="JAUOPU010000005">
    <property type="protein sequence ID" value="MDO6542405.1"/>
    <property type="molecule type" value="Genomic_DNA"/>
</dbReference>
<evidence type="ECO:0000256" key="3">
    <source>
        <dbReference type="SAM" id="MobiDB-lite"/>
    </source>
</evidence>
<dbReference type="Pfam" id="PF02639">
    <property type="entry name" value="DUF188"/>
    <property type="match status" value="1"/>
</dbReference>
<evidence type="ECO:0000256" key="2">
    <source>
        <dbReference type="HAMAP-Rule" id="MF_00489"/>
    </source>
</evidence>
<evidence type="ECO:0000313" key="7">
    <source>
        <dbReference type="Proteomes" id="UP001170624"/>
    </source>
</evidence>
<dbReference type="PANTHER" id="PTHR35146:SF1">
    <property type="entry name" value="UPF0178 PROTEIN YAII"/>
    <property type="match status" value="1"/>
</dbReference>
<reference evidence="4" key="3">
    <citation type="submission" date="2023-07" db="EMBL/GenBank/DDBJ databases">
        <title>Genome content predicts the carbon catabolic preferences of heterotrophic bacteria.</title>
        <authorList>
            <person name="Gralka M."/>
        </authorList>
    </citation>
    <scope>NUCLEOTIDE SEQUENCE</scope>
    <source>
        <strain evidence="4">G2M05</strain>
    </source>
</reference>